<protein>
    <recommendedName>
        <fullName evidence="4">EKC/KEOPS complex subunit CGI121</fullName>
    </recommendedName>
    <alternativeName>
        <fullName evidence="3">EKC/KEOPS complex subunit cgi121</fullName>
    </alternativeName>
</protein>
<dbReference type="GO" id="GO:0005829">
    <property type="term" value="C:cytosol"/>
    <property type="evidence" value="ECO:0007669"/>
    <property type="project" value="TreeGrafter"/>
</dbReference>
<dbReference type="GO" id="GO:0005634">
    <property type="term" value="C:nucleus"/>
    <property type="evidence" value="ECO:0007669"/>
    <property type="project" value="UniProtKB-SubCell"/>
</dbReference>
<dbReference type="InterPro" id="IPR036504">
    <property type="entry name" value="CGI121/TPRKB_sf"/>
</dbReference>
<dbReference type="SUPFAM" id="SSF143870">
    <property type="entry name" value="PF0523-like"/>
    <property type="match status" value="1"/>
</dbReference>
<comment type="caution">
    <text evidence="9">The sequence shown here is derived from an EMBL/GenBank/DDBJ whole genome shotgun (WGS) entry which is preliminary data.</text>
</comment>
<organism evidence="9 10">
    <name type="scientific">Tilletia horrida</name>
    <dbReference type="NCBI Taxonomy" id="155126"/>
    <lineage>
        <taxon>Eukaryota</taxon>
        <taxon>Fungi</taxon>
        <taxon>Dikarya</taxon>
        <taxon>Basidiomycota</taxon>
        <taxon>Ustilaginomycotina</taxon>
        <taxon>Exobasidiomycetes</taxon>
        <taxon>Tilletiales</taxon>
        <taxon>Tilletiaceae</taxon>
        <taxon>Tilletia</taxon>
    </lineage>
</organism>
<reference evidence="9" key="1">
    <citation type="journal article" date="2023" name="PhytoFront">
        <title>Draft Genome Resources of Seven Strains of Tilletia horrida, Causal Agent of Kernel Smut of Rice.</title>
        <authorList>
            <person name="Khanal S."/>
            <person name="Antony Babu S."/>
            <person name="Zhou X.G."/>
        </authorList>
    </citation>
    <scope>NUCLEOTIDE SEQUENCE</scope>
    <source>
        <strain evidence="9">TX3</strain>
    </source>
</reference>
<keyword evidence="10" id="KW-1185">Reference proteome</keyword>
<comment type="subcellular location">
    <subcellularLocation>
        <location evidence="1">Nucleus</location>
    </subcellularLocation>
</comment>
<dbReference type="Proteomes" id="UP001176521">
    <property type="component" value="Unassembled WGS sequence"/>
</dbReference>
<evidence type="ECO:0000256" key="8">
    <source>
        <dbReference type="RuleBase" id="RU004398"/>
    </source>
</evidence>
<evidence type="ECO:0000256" key="2">
    <source>
        <dbReference type="ARBA" id="ARBA00005546"/>
    </source>
</evidence>
<gene>
    <name evidence="9" type="ORF">OC842_000773</name>
</gene>
<dbReference type="GO" id="GO:0002949">
    <property type="term" value="P:tRNA threonylcarbamoyladenosine modification"/>
    <property type="evidence" value="ECO:0007669"/>
    <property type="project" value="TreeGrafter"/>
</dbReference>
<keyword evidence="6 8" id="KW-0539">Nucleus</keyword>
<dbReference type="AlphaFoldDB" id="A0AAN6GIR4"/>
<dbReference type="PANTHER" id="PTHR15840">
    <property type="entry name" value="CGI-121 FAMILY MEMBER"/>
    <property type="match status" value="1"/>
</dbReference>
<sequence length="249" mass="26816">MSVLALTFPHLPPALQQTHIALFPNLDPRTASALRARLIAAASAPATEEGNAERERLNFAFLDARLLTGARHLKTGVHQALLAAARSLQGGAQGGMKTKTVHSEVLFALHPGGNIGDSIRKFGISPTTTSLLVLRVLPALPTSSPTASSAQERRTETLDKLLALFGEDASPPLAADLAPSWDEDEGLEKLDRALRQLTDWKEVESVYKLGRDAEVLFGGKDGEQGEEDRRRTWAERVVTSMVAMKPVAA</sequence>
<keyword evidence="5" id="KW-0819">tRNA processing</keyword>
<evidence type="ECO:0000313" key="10">
    <source>
        <dbReference type="Proteomes" id="UP001176521"/>
    </source>
</evidence>
<dbReference type="EMBL" id="JAPDMQ010000024">
    <property type="protein sequence ID" value="KAK0539822.1"/>
    <property type="molecule type" value="Genomic_DNA"/>
</dbReference>
<evidence type="ECO:0000256" key="4">
    <source>
        <dbReference type="ARBA" id="ARBA00016009"/>
    </source>
</evidence>
<dbReference type="InterPro" id="IPR013926">
    <property type="entry name" value="CGI121/TPRKB"/>
</dbReference>
<evidence type="ECO:0000313" key="9">
    <source>
        <dbReference type="EMBL" id="KAK0539822.1"/>
    </source>
</evidence>
<dbReference type="GO" id="GO:0000408">
    <property type="term" value="C:EKC/KEOPS complex"/>
    <property type="evidence" value="ECO:0007669"/>
    <property type="project" value="TreeGrafter"/>
</dbReference>
<dbReference type="Pfam" id="PF08617">
    <property type="entry name" value="CGI-121"/>
    <property type="match status" value="1"/>
</dbReference>
<accession>A0AAN6GIR4</accession>
<evidence type="ECO:0000256" key="1">
    <source>
        <dbReference type="ARBA" id="ARBA00004123"/>
    </source>
</evidence>
<comment type="similarity">
    <text evidence="2 8">Belongs to the CGI121/TPRKB family.</text>
</comment>
<evidence type="ECO:0000256" key="6">
    <source>
        <dbReference type="ARBA" id="ARBA00023242"/>
    </source>
</evidence>
<dbReference type="PANTHER" id="PTHR15840:SF10">
    <property type="entry name" value="EKC_KEOPS COMPLEX SUBUNIT TPRKB"/>
    <property type="match status" value="1"/>
</dbReference>
<evidence type="ECO:0000256" key="7">
    <source>
        <dbReference type="ARBA" id="ARBA00025043"/>
    </source>
</evidence>
<comment type="function">
    <text evidence="7">Component of the EKC/KEOPS complex that is required for the formation of a threonylcarbamoyl group on adenosine at position 37 (t(6)A37) in tRNAs that read codons beginning with adenine. The complex is probably involved in the transfer of the threonylcarbamoyl moiety of threonylcarbamoyl-AMP (TC-AMP) to the N6 group of A37. CGI121 acts as an allosteric effector that regulates the t(6)A activity of the complex. The EKC/KEOPS complex also promotes both telomere uncapping and telomere elongation. The complex is required for efficient recruitment of transcriptional coactivators. CGI121 is not required for tRNA modification.</text>
</comment>
<evidence type="ECO:0000256" key="5">
    <source>
        <dbReference type="ARBA" id="ARBA00022694"/>
    </source>
</evidence>
<name>A0AAN6GIR4_9BASI</name>
<proteinExistence type="inferred from homology"/>
<evidence type="ECO:0000256" key="3">
    <source>
        <dbReference type="ARBA" id="ARBA00015316"/>
    </source>
</evidence>
<dbReference type="Gene3D" id="3.30.2380.10">
    <property type="entry name" value="CGI121/TPRKB"/>
    <property type="match status" value="1"/>
</dbReference>